<dbReference type="Gene3D" id="1.20.1260.10">
    <property type="match status" value="1"/>
</dbReference>
<evidence type="ECO:0000313" key="5">
    <source>
        <dbReference type="Proteomes" id="UP000247540"/>
    </source>
</evidence>
<keyword evidence="5" id="KW-1185">Reference proteome</keyword>
<evidence type="ECO:0000256" key="1">
    <source>
        <dbReference type="SAM" id="MobiDB-lite"/>
    </source>
</evidence>
<dbReference type="PANTHER" id="PTHR38593">
    <property type="entry name" value="BLR2558 PROTEIN"/>
    <property type="match status" value="1"/>
</dbReference>
<dbReference type="EMBL" id="QJTC01000021">
    <property type="protein sequence ID" value="PYE74985.1"/>
    <property type="molecule type" value="Genomic_DNA"/>
</dbReference>
<dbReference type="InterPro" id="IPR012347">
    <property type="entry name" value="Ferritin-like"/>
</dbReference>
<accession>A0A318SIA5</accession>
<dbReference type="Pfam" id="PF13628">
    <property type="entry name" value="DUF4142"/>
    <property type="match status" value="1"/>
</dbReference>
<dbReference type="InterPro" id="IPR025419">
    <property type="entry name" value="DUF4142"/>
</dbReference>
<feature type="chain" id="PRO_5016297035" evidence="2">
    <location>
        <begin position="25"/>
        <end position="204"/>
    </location>
</feature>
<feature type="signal peptide" evidence="2">
    <location>
        <begin position="1"/>
        <end position="24"/>
    </location>
</feature>
<comment type="caution">
    <text evidence="4">The sequence shown here is derived from an EMBL/GenBank/DDBJ whole genome shotgun (WGS) entry which is preliminary data.</text>
</comment>
<dbReference type="OrthoDB" id="118677at2"/>
<dbReference type="RefSeq" id="WP_110466392.1">
    <property type="nucleotide sequence ID" value="NZ_JAMOFZ010000020.1"/>
</dbReference>
<protein>
    <submittedName>
        <fullName evidence="4">Putative membrane protein</fullName>
    </submittedName>
</protein>
<feature type="compositionally biased region" description="Basic and acidic residues" evidence="1">
    <location>
        <begin position="36"/>
        <end position="53"/>
    </location>
</feature>
<reference evidence="4 5" key="1">
    <citation type="submission" date="2018-06" db="EMBL/GenBank/DDBJ databases">
        <title>Genomic Encyclopedia of Type Strains, Phase III (KMG-III): the genomes of soil and plant-associated and newly described type strains.</title>
        <authorList>
            <person name="Whitman W."/>
        </authorList>
    </citation>
    <scope>NUCLEOTIDE SEQUENCE [LARGE SCALE GENOMIC DNA]</scope>
    <source>
        <strain evidence="4 5">CECT 7646</strain>
    </source>
</reference>
<evidence type="ECO:0000259" key="3">
    <source>
        <dbReference type="Pfam" id="PF13628"/>
    </source>
</evidence>
<dbReference type="Proteomes" id="UP000247540">
    <property type="component" value="Unassembled WGS sequence"/>
</dbReference>
<feature type="region of interest" description="Disordered" evidence="1">
    <location>
        <begin position="26"/>
        <end position="67"/>
    </location>
</feature>
<keyword evidence="2" id="KW-0732">Signal</keyword>
<proteinExistence type="predicted"/>
<gene>
    <name evidence="4" type="ORF">DFQ15_1216</name>
</gene>
<dbReference type="PANTHER" id="PTHR38593:SF1">
    <property type="entry name" value="BLR2558 PROTEIN"/>
    <property type="match status" value="1"/>
</dbReference>
<evidence type="ECO:0000256" key="2">
    <source>
        <dbReference type="SAM" id="SignalP"/>
    </source>
</evidence>
<name>A0A318SIA5_9BURK</name>
<sequence length="204" mass="22288">MAPLTALSSCLLAALAFTGVAAHAADEASHPAAPERSQRAQADKPGARNHNPEGEGTTKSAPSAISKADRDFVTKAAGASLYEMEAAKLAESRAADPRLKAFAQTLQRDHRRAMDGLKQISLDHNYPLPEHAPQDKAAILARLQSLSGKEFDTVFRLQVGIEDHKDDIELLERARRASRTPDIRAWIEQSLPVMRRHLEQAQAM</sequence>
<dbReference type="AlphaFoldDB" id="A0A318SIA5"/>
<organism evidence="4 5">
    <name type="scientific">Xylophilus ampelinus</name>
    <dbReference type="NCBI Taxonomy" id="54067"/>
    <lineage>
        <taxon>Bacteria</taxon>
        <taxon>Pseudomonadati</taxon>
        <taxon>Pseudomonadota</taxon>
        <taxon>Betaproteobacteria</taxon>
        <taxon>Burkholderiales</taxon>
        <taxon>Xylophilus</taxon>
    </lineage>
</organism>
<evidence type="ECO:0000313" key="4">
    <source>
        <dbReference type="EMBL" id="PYE74985.1"/>
    </source>
</evidence>
<feature type="domain" description="DUF4142" evidence="3">
    <location>
        <begin position="68"/>
        <end position="204"/>
    </location>
</feature>